<dbReference type="AlphaFoldDB" id="A0A2A2LS19"/>
<gene>
    <name evidence="2" type="ORF">WR25_14969</name>
</gene>
<proteinExistence type="predicted"/>
<name>A0A2A2LS19_9BILA</name>
<sequence length="209" mass="24203">MLSVPQKNLINCLWNADHLSISDKIDSIDSILKEMPKEARVEYRKWRFLMDRSRMPDFYNSQNNQIKMIIAAIFEKSTDLEEFAQAIMSIKASLNNPDAFDKWLKNEEIEFKEPPIQKDVKKKSTSQSSELDSFGMVPNAISVPTPYQQQVSQYQQPPANIFGSNFQPVTTTQQTQHDSGSSGWSNPFSPEFERCKKQMNVLRKNMRKK</sequence>
<keyword evidence="3" id="KW-1185">Reference proteome</keyword>
<feature type="compositionally biased region" description="Polar residues" evidence="1">
    <location>
        <begin position="162"/>
        <end position="188"/>
    </location>
</feature>
<feature type="region of interest" description="Disordered" evidence="1">
    <location>
        <begin position="161"/>
        <end position="209"/>
    </location>
</feature>
<evidence type="ECO:0000256" key="1">
    <source>
        <dbReference type="SAM" id="MobiDB-lite"/>
    </source>
</evidence>
<comment type="caution">
    <text evidence="2">The sequence shown here is derived from an EMBL/GenBank/DDBJ whole genome shotgun (WGS) entry which is preliminary data.</text>
</comment>
<reference evidence="2 3" key="1">
    <citation type="journal article" date="2017" name="Curr. Biol.">
        <title>Genome architecture and evolution of a unichromosomal asexual nematode.</title>
        <authorList>
            <person name="Fradin H."/>
            <person name="Zegar C."/>
            <person name="Gutwein M."/>
            <person name="Lucas J."/>
            <person name="Kovtun M."/>
            <person name="Corcoran D."/>
            <person name="Baugh L.R."/>
            <person name="Kiontke K."/>
            <person name="Gunsalus K."/>
            <person name="Fitch D.H."/>
            <person name="Piano F."/>
        </authorList>
    </citation>
    <scope>NUCLEOTIDE SEQUENCE [LARGE SCALE GENOMIC DNA]</scope>
    <source>
        <strain evidence="2">PF1309</strain>
    </source>
</reference>
<dbReference type="EMBL" id="LIAE01006480">
    <property type="protein sequence ID" value="PAV89032.1"/>
    <property type="molecule type" value="Genomic_DNA"/>
</dbReference>
<accession>A0A2A2LS19</accession>
<evidence type="ECO:0000313" key="3">
    <source>
        <dbReference type="Proteomes" id="UP000218231"/>
    </source>
</evidence>
<organism evidence="2 3">
    <name type="scientific">Diploscapter pachys</name>
    <dbReference type="NCBI Taxonomy" id="2018661"/>
    <lineage>
        <taxon>Eukaryota</taxon>
        <taxon>Metazoa</taxon>
        <taxon>Ecdysozoa</taxon>
        <taxon>Nematoda</taxon>
        <taxon>Chromadorea</taxon>
        <taxon>Rhabditida</taxon>
        <taxon>Rhabditina</taxon>
        <taxon>Rhabditomorpha</taxon>
        <taxon>Rhabditoidea</taxon>
        <taxon>Rhabditidae</taxon>
        <taxon>Diploscapter</taxon>
    </lineage>
</organism>
<protein>
    <submittedName>
        <fullName evidence="2">Uncharacterized protein</fullName>
    </submittedName>
</protein>
<dbReference type="Proteomes" id="UP000218231">
    <property type="component" value="Unassembled WGS sequence"/>
</dbReference>
<evidence type="ECO:0000313" key="2">
    <source>
        <dbReference type="EMBL" id="PAV89032.1"/>
    </source>
</evidence>